<feature type="transmembrane region" description="Helical" evidence="15">
    <location>
        <begin position="143"/>
        <end position="162"/>
    </location>
</feature>
<name>A0A4R6RG40_9BURK</name>
<evidence type="ECO:0000256" key="15">
    <source>
        <dbReference type="RuleBase" id="RU362081"/>
    </source>
</evidence>
<dbReference type="InterPro" id="IPR059000">
    <property type="entry name" value="ATPase_P-type_domA"/>
</dbReference>
<keyword evidence="13" id="KW-0406">Ion transport</keyword>
<evidence type="ECO:0000256" key="14">
    <source>
        <dbReference type="ARBA" id="ARBA00023136"/>
    </source>
</evidence>
<feature type="compositionally biased region" description="Pro residues" evidence="16">
    <location>
        <begin position="13"/>
        <end position="25"/>
    </location>
</feature>
<evidence type="ECO:0000256" key="13">
    <source>
        <dbReference type="ARBA" id="ARBA00023065"/>
    </source>
</evidence>
<dbReference type="OrthoDB" id="8552908at2"/>
<dbReference type="InterPro" id="IPR008250">
    <property type="entry name" value="ATPase_P-typ_transduc_dom_A_sf"/>
</dbReference>
<dbReference type="CDD" id="cd00371">
    <property type="entry name" value="HMA"/>
    <property type="match status" value="1"/>
</dbReference>
<evidence type="ECO:0000256" key="9">
    <source>
        <dbReference type="ARBA" id="ARBA00022840"/>
    </source>
</evidence>
<evidence type="ECO:0000256" key="12">
    <source>
        <dbReference type="ARBA" id="ARBA00022989"/>
    </source>
</evidence>
<evidence type="ECO:0000256" key="5">
    <source>
        <dbReference type="ARBA" id="ARBA00022553"/>
    </source>
</evidence>
<keyword evidence="3" id="KW-0813">Transport</keyword>
<evidence type="ECO:0000256" key="8">
    <source>
        <dbReference type="ARBA" id="ARBA00022741"/>
    </source>
</evidence>
<dbReference type="NCBIfam" id="TIGR01525">
    <property type="entry name" value="ATPase-IB_hvy"/>
    <property type="match status" value="1"/>
</dbReference>
<keyword evidence="11" id="KW-1278">Translocase</keyword>
<dbReference type="Pfam" id="PF00403">
    <property type="entry name" value="HMA"/>
    <property type="match status" value="1"/>
</dbReference>
<protein>
    <submittedName>
        <fullName evidence="18">Cu2+-exporting ATPase</fullName>
    </submittedName>
</protein>
<feature type="domain" description="HMA" evidence="17">
    <location>
        <begin position="59"/>
        <end position="125"/>
    </location>
</feature>
<evidence type="ECO:0000256" key="3">
    <source>
        <dbReference type="ARBA" id="ARBA00022448"/>
    </source>
</evidence>
<dbReference type="InterPro" id="IPR023299">
    <property type="entry name" value="ATPase_P-typ_cyto_dom_N"/>
</dbReference>
<dbReference type="GO" id="GO:0005886">
    <property type="term" value="C:plasma membrane"/>
    <property type="evidence" value="ECO:0007669"/>
    <property type="project" value="UniProtKB-SubCell"/>
</dbReference>
<dbReference type="PROSITE" id="PS50846">
    <property type="entry name" value="HMA_2"/>
    <property type="match status" value="1"/>
</dbReference>
<dbReference type="PANTHER" id="PTHR43520">
    <property type="entry name" value="ATP7, ISOFORM B"/>
    <property type="match status" value="1"/>
</dbReference>
<evidence type="ECO:0000256" key="11">
    <source>
        <dbReference type="ARBA" id="ARBA00022967"/>
    </source>
</evidence>
<dbReference type="InterPro" id="IPR023214">
    <property type="entry name" value="HAD_sf"/>
</dbReference>
<keyword evidence="5" id="KW-0597">Phosphoprotein</keyword>
<dbReference type="InterPro" id="IPR023298">
    <property type="entry name" value="ATPase_P-typ_TM_dom_sf"/>
</dbReference>
<feature type="transmembrane region" description="Helical" evidence="15">
    <location>
        <begin position="182"/>
        <end position="200"/>
    </location>
</feature>
<dbReference type="SUPFAM" id="SSF81653">
    <property type="entry name" value="Calcium ATPase, transduction domain A"/>
    <property type="match status" value="1"/>
</dbReference>
<dbReference type="SUPFAM" id="SSF81665">
    <property type="entry name" value="Calcium ATPase, transmembrane domain M"/>
    <property type="match status" value="1"/>
</dbReference>
<comment type="subcellular location">
    <subcellularLocation>
        <location evidence="1">Cell membrane</location>
        <topology evidence="1">Multi-pass membrane protein</topology>
    </subcellularLocation>
</comment>
<gene>
    <name evidence="18" type="ORF">EV672_103329</name>
</gene>
<comment type="caution">
    <text evidence="18">The sequence shown here is derived from an EMBL/GenBank/DDBJ whole genome shotgun (WGS) entry which is preliminary data.</text>
</comment>
<feature type="transmembrane region" description="Helical" evidence="15">
    <location>
        <begin position="212"/>
        <end position="232"/>
    </location>
</feature>
<proteinExistence type="inferred from homology"/>
<dbReference type="SUPFAM" id="SSF56784">
    <property type="entry name" value="HAD-like"/>
    <property type="match status" value="1"/>
</dbReference>
<dbReference type="InterPro" id="IPR018303">
    <property type="entry name" value="ATPase_P-typ_P_site"/>
</dbReference>
<evidence type="ECO:0000256" key="7">
    <source>
        <dbReference type="ARBA" id="ARBA00022723"/>
    </source>
</evidence>
<feature type="transmembrane region" description="Helical" evidence="15">
    <location>
        <begin position="754"/>
        <end position="773"/>
    </location>
</feature>
<dbReference type="Gene3D" id="3.40.50.1000">
    <property type="entry name" value="HAD superfamily/HAD-like"/>
    <property type="match status" value="1"/>
</dbReference>
<dbReference type="GO" id="GO:0005524">
    <property type="term" value="F:ATP binding"/>
    <property type="evidence" value="ECO:0007669"/>
    <property type="project" value="UniProtKB-UniRule"/>
</dbReference>
<reference evidence="18 19" key="1">
    <citation type="submission" date="2019-03" db="EMBL/GenBank/DDBJ databases">
        <title>Genomic Encyclopedia of Type Strains, Phase IV (KMG-IV): sequencing the most valuable type-strain genomes for metagenomic binning, comparative biology and taxonomic classification.</title>
        <authorList>
            <person name="Goeker M."/>
        </authorList>
    </citation>
    <scope>NUCLEOTIDE SEQUENCE [LARGE SCALE GENOMIC DNA]</scope>
    <source>
        <strain evidence="18 19">DSM 11901</strain>
    </source>
</reference>
<dbReference type="Gene3D" id="3.40.1110.10">
    <property type="entry name" value="Calcium-transporting ATPase, cytoplasmic domain N"/>
    <property type="match status" value="1"/>
</dbReference>
<dbReference type="InterPro" id="IPR027256">
    <property type="entry name" value="P-typ_ATPase_IB"/>
</dbReference>
<accession>A0A4R6RG40</accession>
<feature type="transmembrane region" description="Helical" evidence="15">
    <location>
        <begin position="409"/>
        <end position="427"/>
    </location>
</feature>
<dbReference type="AlphaFoldDB" id="A0A4R6RG40"/>
<evidence type="ECO:0000256" key="4">
    <source>
        <dbReference type="ARBA" id="ARBA00022475"/>
    </source>
</evidence>
<dbReference type="PANTHER" id="PTHR43520:SF5">
    <property type="entry name" value="CATION-TRANSPORTING P-TYPE ATPASE-RELATED"/>
    <property type="match status" value="1"/>
</dbReference>
<dbReference type="EMBL" id="SNXW01000003">
    <property type="protein sequence ID" value="TDP84757.1"/>
    <property type="molecule type" value="Genomic_DNA"/>
</dbReference>
<comment type="similarity">
    <text evidence="2 15">Belongs to the cation transport ATPase (P-type) (TC 3.A.3) family. Type IB subfamily.</text>
</comment>
<keyword evidence="9 15" id="KW-0067">ATP-binding</keyword>
<keyword evidence="19" id="KW-1185">Reference proteome</keyword>
<keyword evidence="4 15" id="KW-1003">Cell membrane</keyword>
<evidence type="ECO:0000256" key="16">
    <source>
        <dbReference type="SAM" id="MobiDB-lite"/>
    </source>
</evidence>
<dbReference type="GO" id="GO:0005507">
    <property type="term" value="F:copper ion binding"/>
    <property type="evidence" value="ECO:0007669"/>
    <property type="project" value="TreeGrafter"/>
</dbReference>
<dbReference type="NCBIfam" id="TIGR01511">
    <property type="entry name" value="ATPase-IB1_Cu"/>
    <property type="match status" value="1"/>
</dbReference>
<dbReference type="InterPro" id="IPR036412">
    <property type="entry name" value="HAD-like_sf"/>
</dbReference>
<organism evidence="18 19">
    <name type="scientific">Aquabacterium commune</name>
    <dbReference type="NCBI Taxonomy" id="70586"/>
    <lineage>
        <taxon>Bacteria</taxon>
        <taxon>Pseudomonadati</taxon>
        <taxon>Pseudomonadota</taxon>
        <taxon>Betaproteobacteria</taxon>
        <taxon>Burkholderiales</taxon>
        <taxon>Aquabacterium</taxon>
    </lineage>
</organism>
<feature type="transmembrane region" description="Helical" evidence="15">
    <location>
        <begin position="433"/>
        <end position="457"/>
    </location>
</feature>
<keyword evidence="7 15" id="KW-0479">Metal-binding</keyword>
<dbReference type="Gene3D" id="2.70.150.10">
    <property type="entry name" value="Calcium-transporting ATPase, cytoplasmic transduction domain A"/>
    <property type="match status" value="1"/>
</dbReference>
<dbReference type="GO" id="GO:0016887">
    <property type="term" value="F:ATP hydrolysis activity"/>
    <property type="evidence" value="ECO:0007669"/>
    <property type="project" value="InterPro"/>
</dbReference>
<evidence type="ECO:0000259" key="17">
    <source>
        <dbReference type="PROSITE" id="PS50846"/>
    </source>
</evidence>
<keyword evidence="10" id="KW-0460">Magnesium</keyword>
<evidence type="ECO:0000313" key="18">
    <source>
        <dbReference type="EMBL" id="TDP84757.1"/>
    </source>
</evidence>
<dbReference type="Pfam" id="PF00122">
    <property type="entry name" value="E1-E2_ATPase"/>
    <property type="match status" value="1"/>
</dbReference>
<evidence type="ECO:0000313" key="19">
    <source>
        <dbReference type="Proteomes" id="UP000294593"/>
    </source>
</evidence>
<evidence type="ECO:0000256" key="6">
    <source>
        <dbReference type="ARBA" id="ARBA00022692"/>
    </source>
</evidence>
<evidence type="ECO:0000256" key="10">
    <source>
        <dbReference type="ARBA" id="ARBA00022842"/>
    </source>
</evidence>
<dbReference type="InterPro" id="IPR001757">
    <property type="entry name" value="P_typ_ATPase"/>
</dbReference>
<keyword evidence="6 15" id="KW-0812">Transmembrane</keyword>
<dbReference type="InterPro" id="IPR006121">
    <property type="entry name" value="HMA_dom"/>
</dbReference>
<dbReference type="GO" id="GO:0043682">
    <property type="term" value="F:P-type divalent copper transporter activity"/>
    <property type="evidence" value="ECO:0007669"/>
    <property type="project" value="TreeGrafter"/>
</dbReference>
<dbReference type="NCBIfam" id="TIGR01494">
    <property type="entry name" value="ATPase_P-type"/>
    <property type="match status" value="2"/>
</dbReference>
<feature type="region of interest" description="Disordered" evidence="16">
    <location>
        <begin position="1"/>
        <end position="25"/>
    </location>
</feature>
<keyword evidence="8 15" id="KW-0547">Nucleotide-binding</keyword>
<feature type="compositionally biased region" description="Low complexity" evidence="16">
    <location>
        <begin position="1"/>
        <end position="12"/>
    </location>
</feature>
<evidence type="ECO:0000256" key="2">
    <source>
        <dbReference type="ARBA" id="ARBA00006024"/>
    </source>
</evidence>
<evidence type="ECO:0000256" key="1">
    <source>
        <dbReference type="ARBA" id="ARBA00004651"/>
    </source>
</evidence>
<dbReference type="SUPFAM" id="SSF55008">
    <property type="entry name" value="HMA, heavy metal-associated domain"/>
    <property type="match status" value="1"/>
</dbReference>
<keyword evidence="14 15" id="KW-0472">Membrane</keyword>
<keyword evidence="12 15" id="KW-1133">Transmembrane helix</keyword>
<dbReference type="PROSITE" id="PS00154">
    <property type="entry name" value="ATPASE_E1_E2"/>
    <property type="match status" value="1"/>
</dbReference>
<sequence>MTSASPLATPAAPAQPIPLAPQAPLPPLPELSPAQAAGLDDPDLLAQCVVDIPLGSSLRRIGLGLSGMYCAACAITIEDALLKVPGVREVQVQAASQRARILVDPAQVSLSAMVSAVQRVGYRAWPDAAARAGHERLRERRVLVWRLSVAAFCMMQVMMIAVPQYVAGSREIPEDIWNLMNWANWVLSLPVLLFSCGPFFTGAWRAARQGRIAMDTPVAIGIAATFIVSTGVSFGAQDVFGHEAYFDSLTMFVTFLLAGRWLESRARERVTQSLEALCVRLPEAVERAVDEVSDAELGTVAVASVPLSSLRHGDRVRVAVGQAFPADGLILLGQTEVDEALLTGESRAVPRAPGQTVVAGSLNLGAPVWMSVERLGPDTRFQQIVSLVHQAMTEKPGWMRSADRIAGPFLWGVLALAAGGYVAWQWIDPARAVWVAVSVLVVTCPCALSLAAPSALLSAAGAMAKRGVLVRRLDALEALATVRQVYFDKTGTLTEGELSVVALVSGGASHRLQETLPEAVAAQWQQAVSLAAHSQHPLSRSVVQAARDAGQAVSPGHWLDVKELAGKGVEAQDAEGLTWRLGRSDWVLGPGEGDLEAADAPRVWLAAWRDGHCLPATALGLRMDEVFRAEAMPAVQQLRALGCTASLLSGDHADRVHEAARHLGTDVAGAQSSPEDKLAVIAAAQQQGARVAVVGDGINDAPVLAQADVSVALDQGAALAQSQADLIVLNGRLTGLPEAVLQSRRAMRIVRQNLAWAAVYNFSCIPLALMGLLPPWAAGLGMAASSLLVVLNSLRLGATPWKSSTS</sequence>
<feature type="transmembrane region" description="Helical" evidence="15">
    <location>
        <begin position="244"/>
        <end position="262"/>
    </location>
</feature>
<dbReference type="GO" id="GO:0055070">
    <property type="term" value="P:copper ion homeostasis"/>
    <property type="evidence" value="ECO:0007669"/>
    <property type="project" value="TreeGrafter"/>
</dbReference>
<dbReference type="Proteomes" id="UP000294593">
    <property type="component" value="Unassembled WGS sequence"/>
</dbReference>
<dbReference type="RefSeq" id="WP_133607990.1">
    <property type="nucleotide sequence ID" value="NZ_SNXW01000003.1"/>
</dbReference>
<dbReference type="Gene3D" id="3.30.70.100">
    <property type="match status" value="1"/>
</dbReference>
<dbReference type="Pfam" id="PF00702">
    <property type="entry name" value="Hydrolase"/>
    <property type="match status" value="1"/>
</dbReference>
<dbReference type="PRINTS" id="PR00119">
    <property type="entry name" value="CATATPASE"/>
</dbReference>
<dbReference type="InterPro" id="IPR036163">
    <property type="entry name" value="HMA_dom_sf"/>
</dbReference>